<organism evidence="5 6">
    <name type="scientific">Aspergillus brasiliensis (strain CBS 101740 / IMI 381727 / IBT 21946)</name>
    <dbReference type="NCBI Taxonomy" id="767769"/>
    <lineage>
        <taxon>Eukaryota</taxon>
        <taxon>Fungi</taxon>
        <taxon>Dikarya</taxon>
        <taxon>Ascomycota</taxon>
        <taxon>Pezizomycotina</taxon>
        <taxon>Eurotiomycetes</taxon>
        <taxon>Eurotiomycetidae</taxon>
        <taxon>Eurotiales</taxon>
        <taxon>Aspergillaceae</taxon>
        <taxon>Aspergillus</taxon>
        <taxon>Aspergillus subgen. Circumdati</taxon>
    </lineage>
</organism>
<dbReference type="GeneID" id="93573976"/>
<proteinExistence type="predicted"/>
<feature type="compositionally biased region" description="Basic and acidic residues" evidence="3">
    <location>
        <begin position="833"/>
        <end position="842"/>
    </location>
</feature>
<sequence length="842" mass="93956">MRSDSNPKEELKAILYSDYEVRKNASPIITEGTGKWLLGHSSFEGWRTDETASVLWVTADPGCGKSTLCRSLVDSDWVLSDTRSDQLVCYYFFVSDHNDDRAHMTALCAMLHQVYEKKRTSDLIKHALQTYETARSGLKNSFSKLWKILQTTAAAAGQIICVIDGLDECKPAARSELLNAIANLQSQNEQDDPPFLKFLLTSSRQPSIEKGLQSMFENSSCLHIRGEEAMSSIQSDIDIFIDAKINQLVEQLSRQYGSYQEYKNWGKFMKRKLKGKGPRSYIFPSLVIKDLDSSGHFELDRLRRFADEIPSDLDQAYARILVGIIRPDQQDAMLLFHIVTGRGRAMSLRETKIALGIAHEIKKQSAKLSQSTLRDFDEGAFENELRTISRGFIRTAESMVYLIHATAKDYLIQGDSELDLPSDGTPQPWRHCLNTIKSHELLAEVCIRFLIQDGVAMQIPRFKEVEARVVQATTHHPFLDYAARYWAFHFREASFPRGLAACALQLCQVQSKKIPLWFWINWQKSPSRNSIVYPTEFNMLTVASCLGLTTTVDTFLADGKYNFEPDELGQALLWAADSGHEDTVHLSLENGADVNFKGDAAWTPLTHAAAKGHIDVVRRLSQHMDADAVDAELGEAAFWGHADVVQHLAGIASDKGKNEALGRAARAGSLDALHVLLQCGADIHYQGEPFNVTALGWAVDGGGQLETAKVLVSRSADFNQKDDLGNTPLSDVAEGQHREVLELFLQFGADPSSIGDPESREFALQVQSDMVKAAENTTFRPEDGDDDELNYDDDGDHDGDYREYMSGENDTEEKYDNGGDGGTDDEGSGYGSDDDRNVRTLW</sequence>
<feature type="region of interest" description="Disordered" evidence="3">
    <location>
        <begin position="774"/>
        <end position="842"/>
    </location>
</feature>
<accession>A0A1L9U3S8</accession>
<dbReference type="InterPro" id="IPR056884">
    <property type="entry name" value="NPHP3-like_N"/>
</dbReference>
<dbReference type="PROSITE" id="PS50088">
    <property type="entry name" value="ANK_REPEAT"/>
    <property type="match status" value="1"/>
</dbReference>
<dbReference type="PANTHER" id="PTHR10039:SF14">
    <property type="entry name" value="NACHT DOMAIN-CONTAINING PROTEIN"/>
    <property type="match status" value="1"/>
</dbReference>
<dbReference type="Proteomes" id="UP000184499">
    <property type="component" value="Unassembled WGS sequence"/>
</dbReference>
<evidence type="ECO:0000256" key="1">
    <source>
        <dbReference type="ARBA" id="ARBA00022737"/>
    </source>
</evidence>
<dbReference type="STRING" id="767769.A0A1L9U3S8"/>
<keyword evidence="6" id="KW-1185">Reference proteome</keyword>
<dbReference type="Pfam" id="PF24883">
    <property type="entry name" value="NPHP3_N"/>
    <property type="match status" value="1"/>
</dbReference>
<keyword evidence="2" id="KW-0040">ANK repeat</keyword>
<gene>
    <name evidence="5" type="ORF">ASPBRDRAFT_200936</name>
</gene>
<dbReference type="InterPro" id="IPR036770">
    <property type="entry name" value="Ankyrin_rpt-contain_sf"/>
</dbReference>
<reference evidence="6" key="1">
    <citation type="journal article" date="2017" name="Genome Biol.">
        <title>Comparative genomics reveals high biological diversity and specific adaptations in the industrially and medically important fungal genus Aspergillus.</title>
        <authorList>
            <person name="de Vries R.P."/>
            <person name="Riley R."/>
            <person name="Wiebenga A."/>
            <person name="Aguilar-Osorio G."/>
            <person name="Amillis S."/>
            <person name="Uchima C.A."/>
            <person name="Anderluh G."/>
            <person name="Asadollahi M."/>
            <person name="Askin M."/>
            <person name="Barry K."/>
            <person name="Battaglia E."/>
            <person name="Bayram O."/>
            <person name="Benocci T."/>
            <person name="Braus-Stromeyer S.A."/>
            <person name="Caldana C."/>
            <person name="Canovas D."/>
            <person name="Cerqueira G.C."/>
            <person name="Chen F."/>
            <person name="Chen W."/>
            <person name="Choi C."/>
            <person name="Clum A."/>
            <person name="Dos Santos R.A."/>
            <person name="Damasio A.R."/>
            <person name="Diallinas G."/>
            <person name="Emri T."/>
            <person name="Fekete E."/>
            <person name="Flipphi M."/>
            <person name="Freyberg S."/>
            <person name="Gallo A."/>
            <person name="Gournas C."/>
            <person name="Habgood R."/>
            <person name="Hainaut M."/>
            <person name="Harispe M.L."/>
            <person name="Henrissat B."/>
            <person name="Hilden K.S."/>
            <person name="Hope R."/>
            <person name="Hossain A."/>
            <person name="Karabika E."/>
            <person name="Karaffa L."/>
            <person name="Karanyi Z."/>
            <person name="Krasevec N."/>
            <person name="Kuo A."/>
            <person name="Kusch H."/>
            <person name="LaButti K."/>
            <person name="Lagendijk E.L."/>
            <person name="Lapidus A."/>
            <person name="Levasseur A."/>
            <person name="Lindquist E."/>
            <person name="Lipzen A."/>
            <person name="Logrieco A.F."/>
            <person name="MacCabe A."/>
            <person name="Maekelae M.R."/>
            <person name="Malavazi I."/>
            <person name="Melin P."/>
            <person name="Meyer V."/>
            <person name="Mielnichuk N."/>
            <person name="Miskei M."/>
            <person name="Molnar A.P."/>
            <person name="Mule G."/>
            <person name="Ngan C.Y."/>
            <person name="Orejas M."/>
            <person name="Orosz E."/>
            <person name="Ouedraogo J.P."/>
            <person name="Overkamp K.M."/>
            <person name="Park H.-S."/>
            <person name="Perrone G."/>
            <person name="Piumi F."/>
            <person name="Punt P.J."/>
            <person name="Ram A.F."/>
            <person name="Ramon A."/>
            <person name="Rauscher S."/>
            <person name="Record E."/>
            <person name="Riano-Pachon D.M."/>
            <person name="Robert V."/>
            <person name="Roehrig J."/>
            <person name="Ruller R."/>
            <person name="Salamov A."/>
            <person name="Salih N.S."/>
            <person name="Samson R.A."/>
            <person name="Sandor E."/>
            <person name="Sanguinetti M."/>
            <person name="Schuetze T."/>
            <person name="Sepcic K."/>
            <person name="Shelest E."/>
            <person name="Sherlock G."/>
            <person name="Sophianopoulou V."/>
            <person name="Squina F.M."/>
            <person name="Sun H."/>
            <person name="Susca A."/>
            <person name="Todd R.B."/>
            <person name="Tsang A."/>
            <person name="Unkles S.E."/>
            <person name="van de Wiele N."/>
            <person name="van Rossen-Uffink D."/>
            <person name="Oliveira J.V."/>
            <person name="Vesth T.C."/>
            <person name="Visser J."/>
            <person name="Yu J.-H."/>
            <person name="Zhou M."/>
            <person name="Andersen M.R."/>
            <person name="Archer D.B."/>
            <person name="Baker S.E."/>
            <person name="Benoit I."/>
            <person name="Brakhage A.A."/>
            <person name="Braus G.H."/>
            <person name="Fischer R."/>
            <person name="Frisvad J.C."/>
            <person name="Goldman G.H."/>
            <person name="Houbraken J."/>
            <person name="Oakley B."/>
            <person name="Pocsi I."/>
            <person name="Scazzocchio C."/>
            <person name="Seiboth B."/>
            <person name="vanKuyk P.A."/>
            <person name="Wortman J."/>
            <person name="Dyer P.S."/>
            <person name="Grigoriev I.V."/>
        </authorList>
    </citation>
    <scope>NUCLEOTIDE SEQUENCE [LARGE SCALE GENOMIC DNA]</scope>
    <source>
        <strain evidence="6">CBS 101740 / IMI 381727 / IBT 21946</strain>
    </source>
</reference>
<feature type="repeat" description="ANK" evidence="2">
    <location>
        <begin position="724"/>
        <end position="756"/>
    </location>
</feature>
<dbReference type="InterPro" id="IPR002110">
    <property type="entry name" value="Ankyrin_rpt"/>
</dbReference>
<evidence type="ECO:0000313" key="5">
    <source>
        <dbReference type="EMBL" id="OJJ66292.1"/>
    </source>
</evidence>
<protein>
    <recommendedName>
        <fullName evidence="4">Nephrocystin 3-like N-terminal domain-containing protein</fullName>
    </recommendedName>
</protein>
<dbReference type="SUPFAM" id="SSF48403">
    <property type="entry name" value="Ankyrin repeat"/>
    <property type="match status" value="1"/>
</dbReference>
<dbReference type="EMBL" id="KV878699">
    <property type="protein sequence ID" value="OJJ66292.1"/>
    <property type="molecule type" value="Genomic_DNA"/>
</dbReference>
<evidence type="ECO:0000256" key="3">
    <source>
        <dbReference type="SAM" id="MobiDB-lite"/>
    </source>
</evidence>
<name>A0A1L9U3S8_ASPBC</name>
<dbReference type="RefSeq" id="XP_067473542.1">
    <property type="nucleotide sequence ID" value="XM_067621488.1"/>
</dbReference>
<dbReference type="InterPro" id="IPR027417">
    <property type="entry name" value="P-loop_NTPase"/>
</dbReference>
<feature type="domain" description="Nephrocystin 3-like N-terminal" evidence="4">
    <location>
        <begin position="32"/>
        <end position="202"/>
    </location>
</feature>
<dbReference type="SMART" id="SM00248">
    <property type="entry name" value="ANK"/>
    <property type="match status" value="5"/>
</dbReference>
<evidence type="ECO:0000256" key="2">
    <source>
        <dbReference type="PROSITE-ProRule" id="PRU00023"/>
    </source>
</evidence>
<dbReference type="PANTHER" id="PTHR10039">
    <property type="entry name" value="AMELOGENIN"/>
    <property type="match status" value="1"/>
</dbReference>
<dbReference type="AlphaFoldDB" id="A0A1L9U3S8"/>
<dbReference type="OrthoDB" id="163438at2759"/>
<feature type="compositionally biased region" description="Acidic residues" evidence="3">
    <location>
        <begin position="783"/>
        <end position="797"/>
    </location>
</feature>
<evidence type="ECO:0000259" key="4">
    <source>
        <dbReference type="Pfam" id="PF24883"/>
    </source>
</evidence>
<dbReference type="VEuPathDB" id="FungiDB:ASPBRDRAFT_200936"/>
<evidence type="ECO:0000313" key="6">
    <source>
        <dbReference type="Proteomes" id="UP000184499"/>
    </source>
</evidence>
<dbReference type="Pfam" id="PF12796">
    <property type="entry name" value="Ank_2"/>
    <property type="match status" value="2"/>
</dbReference>
<keyword evidence="1" id="KW-0677">Repeat</keyword>
<dbReference type="Gene3D" id="1.25.40.20">
    <property type="entry name" value="Ankyrin repeat-containing domain"/>
    <property type="match status" value="1"/>
</dbReference>
<dbReference type="SUPFAM" id="SSF52540">
    <property type="entry name" value="P-loop containing nucleoside triphosphate hydrolases"/>
    <property type="match status" value="1"/>
</dbReference>
<dbReference type="Gene3D" id="3.40.50.300">
    <property type="entry name" value="P-loop containing nucleotide triphosphate hydrolases"/>
    <property type="match status" value="1"/>
</dbReference>